<dbReference type="SMART" id="SM00343">
    <property type="entry name" value="ZnF_C2HC"/>
    <property type="match status" value="1"/>
</dbReference>
<evidence type="ECO:0000256" key="1">
    <source>
        <dbReference type="PROSITE-ProRule" id="PRU00047"/>
    </source>
</evidence>
<evidence type="ECO:0000256" key="2">
    <source>
        <dbReference type="SAM" id="MobiDB-lite"/>
    </source>
</evidence>
<feature type="compositionally biased region" description="Acidic residues" evidence="2">
    <location>
        <begin position="218"/>
        <end position="229"/>
    </location>
</feature>
<gene>
    <name evidence="5" type="primary">YTX2_10</name>
    <name evidence="5" type="ORF">N1851_015322</name>
</gene>
<name>A0AA47MSB3_MERPO</name>
<keyword evidence="1" id="KW-0863">Zinc-finger</keyword>
<evidence type="ECO:0000313" key="5">
    <source>
        <dbReference type="EMBL" id="KAK0145748.1"/>
    </source>
</evidence>
<protein>
    <submittedName>
        <fullName evidence="5">Transposon TX1 uncharacterized protein</fullName>
    </submittedName>
</protein>
<evidence type="ECO:0000259" key="4">
    <source>
        <dbReference type="PROSITE" id="PS50158"/>
    </source>
</evidence>
<dbReference type="InterPro" id="IPR001878">
    <property type="entry name" value="Znf_CCHC"/>
</dbReference>
<feature type="domain" description="CCHC-type" evidence="4">
    <location>
        <begin position="170"/>
        <end position="186"/>
    </location>
</feature>
<feature type="compositionally biased region" description="Basic and acidic residues" evidence="2">
    <location>
        <begin position="186"/>
        <end position="195"/>
    </location>
</feature>
<dbReference type="Proteomes" id="UP001174136">
    <property type="component" value="Unassembled WGS sequence"/>
</dbReference>
<accession>A0AA47MSB3</accession>
<dbReference type="Gene3D" id="4.10.60.10">
    <property type="entry name" value="Zinc finger, CCHC-type"/>
    <property type="match status" value="1"/>
</dbReference>
<evidence type="ECO:0000256" key="3">
    <source>
        <dbReference type="SAM" id="Phobius"/>
    </source>
</evidence>
<keyword evidence="3" id="KW-0812">Transmembrane</keyword>
<dbReference type="AlphaFoldDB" id="A0AA47MSB3"/>
<feature type="transmembrane region" description="Helical" evidence="3">
    <location>
        <begin position="955"/>
        <end position="974"/>
    </location>
</feature>
<dbReference type="Pfam" id="PF00098">
    <property type="entry name" value="zf-CCHC"/>
    <property type="match status" value="1"/>
</dbReference>
<keyword evidence="3" id="KW-1133">Transmembrane helix</keyword>
<comment type="caution">
    <text evidence="5">The sequence shown here is derived from an EMBL/GenBank/DDBJ whole genome shotgun (WGS) entry which is preliminary data.</text>
</comment>
<reference evidence="5" key="1">
    <citation type="journal article" date="2023" name="Front. Mar. Sci.">
        <title>A new Merluccius polli reference genome to investigate the effects of global change in West African waters.</title>
        <authorList>
            <person name="Mateo J.L."/>
            <person name="Blanco-Fernandez C."/>
            <person name="Garcia-Vazquez E."/>
            <person name="Machado-Schiaffino G."/>
        </authorList>
    </citation>
    <scope>NUCLEOTIDE SEQUENCE</scope>
    <source>
        <strain evidence="5">C29</strain>
        <tissue evidence="5">Fin</tissue>
    </source>
</reference>
<dbReference type="GO" id="GO:0008270">
    <property type="term" value="F:zinc ion binding"/>
    <property type="evidence" value="ECO:0007669"/>
    <property type="project" value="UniProtKB-KW"/>
</dbReference>
<dbReference type="SUPFAM" id="SSF57756">
    <property type="entry name" value="Retrovirus zinc finger-like domains"/>
    <property type="match status" value="1"/>
</dbReference>
<dbReference type="CDD" id="cd01650">
    <property type="entry name" value="RT_nLTR_like"/>
    <property type="match status" value="1"/>
</dbReference>
<organism evidence="5 6">
    <name type="scientific">Merluccius polli</name>
    <name type="common">Benguela hake</name>
    <name type="synonym">Merluccius cadenati</name>
    <dbReference type="NCBI Taxonomy" id="89951"/>
    <lineage>
        <taxon>Eukaryota</taxon>
        <taxon>Metazoa</taxon>
        <taxon>Chordata</taxon>
        <taxon>Craniata</taxon>
        <taxon>Vertebrata</taxon>
        <taxon>Euteleostomi</taxon>
        <taxon>Actinopterygii</taxon>
        <taxon>Neopterygii</taxon>
        <taxon>Teleostei</taxon>
        <taxon>Neoteleostei</taxon>
        <taxon>Acanthomorphata</taxon>
        <taxon>Zeiogadaria</taxon>
        <taxon>Gadariae</taxon>
        <taxon>Gadiformes</taxon>
        <taxon>Gadoidei</taxon>
        <taxon>Merlucciidae</taxon>
        <taxon>Merluccius</taxon>
    </lineage>
</organism>
<evidence type="ECO:0000313" key="6">
    <source>
        <dbReference type="Proteomes" id="UP001174136"/>
    </source>
</evidence>
<feature type="compositionally biased region" description="Acidic residues" evidence="2">
    <location>
        <begin position="256"/>
        <end position="279"/>
    </location>
</feature>
<dbReference type="InterPro" id="IPR000477">
    <property type="entry name" value="RT_dom"/>
</dbReference>
<keyword evidence="1" id="KW-0479">Metal-binding</keyword>
<dbReference type="InterPro" id="IPR026960">
    <property type="entry name" value="RVT-Znf"/>
</dbReference>
<dbReference type="InterPro" id="IPR036875">
    <property type="entry name" value="Znf_CCHC_sf"/>
</dbReference>
<dbReference type="Pfam" id="PF13966">
    <property type="entry name" value="zf-RVT"/>
    <property type="match status" value="1"/>
</dbReference>
<dbReference type="PROSITE" id="PS50158">
    <property type="entry name" value="ZF_CCHC"/>
    <property type="match status" value="1"/>
</dbReference>
<keyword evidence="3" id="KW-0472">Membrane</keyword>
<keyword evidence="6" id="KW-1185">Reference proteome</keyword>
<sequence length="975" mass="108586">MVAFGELSRMHGFKISTTFPSSVEDCSLAVATIVGHSSVRSAARMNGAVVIFVDSVAKANKVVESGIMVKDSFVSVSPLTTPVVRVTISKIPPFIGDEVLVHELLRYGKIVSAIRKLPSGCKSPLLRHVVSHRRQVYMILNKKDSELSLVFNIKVDDFDYAVFVNSGTLKCFACGKEGHLARACPEKAPGKRAEPADVTAGSSKDADTVEQGVAAEQSDSEDGLMEEEESIKAPHLKRKQASEKCGSKAKKSAASEEQEEQSNDEERESSEEEEMEECVTDSQPLTDSPLLSVSQLDEMYSYTLNVSRDITKSMKDLEIDIVDLQSSSQSTGNGGCIENLKSKKALLADLLGTRAQGVLVRSRFQSAALMDSPSKFFFSLEHKNGQSRQIHALRSEDGQMLTHTAGIRSRAVDFYVQLYSSDYQEDDAAFNSFCQDLPTNVQGCKAPSIDGLPSEFYRAFWTELKDDMLGVFSESFEDLSLPQSCRRAVLTLLPKKGDLQEIMNWRPVSLLCSDYKLLSKTLANRLKKVMEQLIHRTQTYCVPGRCGLSPGLIAKMKVLYEDIEIVLKINGGLCKPFKAERGIRQGCSMSAYADNIMVFIKNQEDVNKLGKIVETFGKISAAKVNWAKSEALAVGRWSAGLPQLPGGLSWKRGGLKYLGVHLGDEQTERKNWEGVLEKVEGKLAKWRWLLPHMSYRGRVLIINNLVASILWHRLRLGPAASLFWLLEEPLVCGAWLDVRDGSSPGLTQRLRSTGVVKLRQVVDVGPGFHNTEAVASLLGLRSSRHTRNIINQWTIKLTSEEREMLRDYFSGADVPDEGDPFPELGLLVDQTGLGKPMGVSNATMDLQLLSGKSLYKYCVVATQKHELSNRRDPVWKERLQGRVPVWRLLYKPPLNKRTGDLQWRILQGALAVNSFIAKINATVSENCPFCHKAETLVHCYLDCHRQSFIRYFKNSVFQLWGGLVGGCFYLWCWLR</sequence>
<dbReference type="Pfam" id="PF00078">
    <property type="entry name" value="RVT_1"/>
    <property type="match status" value="1"/>
</dbReference>
<proteinExistence type="predicted"/>
<dbReference type="PANTHER" id="PTHR19446">
    <property type="entry name" value="REVERSE TRANSCRIPTASES"/>
    <property type="match status" value="1"/>
</dbReference>
<keyword evidence="1" id="KW-0862">Zinc</keyword>
<dbReference type="GO" id="GO:0003676">
    <property type="term" value="F:nucleic acid binding"/>
    <property type="evidence" value="ECO:0007669"/>
    <property type="project" value="InterPro"/>
</dbReference>
<feature type="region of interest" description="Disordered" evidence="2">
    <location>
        <begin position="186"/>
        <end position="288"/>
    </location>
</feature>
<dbReference type="EMBL" id="JAOPHQ010002842">
    <property type="protein sequence ID" value="KAK0145748.1"/>
    <property type="molecule type" value="Genomic_DNA"/>
</dbReference>